<dbReference type="EMBL" id="PP429226">
    <property type="protein sequence ID" value="XCI77460.1"/>
    <property type="molecule type" value="Genomic_DNA"/>
</dbReference>
<sequence>MAGFLLEKLTCERKQMLDRQIRKRMEEAGASPQELQEHFERCAGQYKNYMYGKKGGPTREFIFDAMSLRAWVYAISKAFAPHDKIDIARTIYIGTVTSPAKQKKKIAAIGKIAAQEIEKYRALGHTLGLRTDVATCLNYETDYHGKGLKRRLLKKNYPDIDAKIIMNQYFSPFPDYIFHLMETFDPDVHSIESIRVVESEIVNEEEKDEWAVEAVKKIISRFQERDIYPHHPQYVEHGLAGLNFTITLVNDFDGIKISDVGATINKTYD</sequence>
<protein>
    <submittedName>
        <fullName evidence="1">Uncharacterized protein</fullName>
    </submittedName>
</protein>
<accession>A0AAU8HXX8</accession>
<evidence type="ECO:0000313" key="1">
    <source>
        <dbReference type="EMBL" id="XCI77460.1"/>
    </source>
</evidence>
<name>A0AAU8HXX8_9CAUD</name>
<organism evidence="1">
    <name type="scientific">Rhizobium phage LG08</name>
    <dbReference type="NCBI Taxonomy" id="3129229"/>
    <lineage>
        <taxon>Viruses</taxon>
        <taxon>Duplodnaviria</taxon>
        <taxon>Heunggongvirae</taxon>
        <taxon>Uroviricota</taxon>
        <taxon>Caudoviricetes</taxon>
    </lineage>
</organism>
<proteinExistence type="predicted"/>
<gene>
    <name evidence="1" type="ORF">LDCGVIBL_CDS0102</name>
</gene>
<reference evidence="1" key="1">
    <citation type="submission" date="2024-03" db="EMBL/GenBank/DDBJ databases">
        <authorList>
            <person name="Chantapakul B."/>
            <person name="Wang S."/>
        </authorList>
    </citation>
    <scope>NUCLEOTIDE SEQUENCE</scope>
</reference>